<dbReference type="GO" id="GO:0070901">
    <property type="term" value="P:mitochondrial tRNA methylation"/>
    <property type="evidence" value="ECO:0007669"/>
    <property type="project" value="TreeGrafter"/>
</dbReference>
<evidence type="ECO:0000259" key="3">
    <source>
        <dbReference type="PROSITE" id="PS51684"/>
    </source>
</evidence>
<dbReference type="SUPFAM" id="SSF53335">
    <property type="entry name" value="S-adenosyl-L-methionine-dependent methyltransferases"/>
    <property type="match status" value="1"/>
</dbReference>
<dbReference type="Gene3D" id="3.40.50.150">
    <property type="entry name" value="Vaccinia Virus protein VP39"/>
    <property type="match status" value="1"/>
</dbReference>
<reference evidence="4 5" key="1">
    <citation type="journal article" date="2012" name="Eukaryot. Cell">
        <title>Genome sequence of the fungus Glarea lozoyensis: the first genome sequence of a species from the Helotiaceae family.</title>
        <authorList>
            <person name="Youssar L."/>
            <person name="Gruening B.A."/>
            <person name="Erxleben A."/>
            <person name="Guenther S."/>
            <person name="Huettel W."/>
        </authorList>
    </citation>
    <scope>NUCLEOTIDE SEQUENCE [LARGE SCALE GENOMIC DNA]</scope>
    <source>
        <strain evidence="5">ATCC 74030 / MF5533</strain>
    </source>
</reference>
<organism evidence="4 5">
    <name type="scientific">Glarea lozoyensis (strain ATCC 74030 / MF5533)</name>
    <dbReference type="NCBI Taxonomy" id="1104152"/>
    <lineage>
        <taxon>Eukaryota</taxon>
        <taxon>Fungi</taxon>
        <taxon>Dikarya</taxon>
        <taxon>Ascomycota</taxon>
        <taxon>Pezizomycotina</taxon>
        <taxon>Leotiomycetes</taxon>
        <taxon>Helotiales</taxon>
        <taxon>Helotiaceae</taxon>
        <taxon>Glarea</taxon>
    </lineage>
</organism>
<dbReference type="GO" id="GO:0005759">
    <property type="term" value="C:mitochondrial matrix"/>
    <property type="evidence" value="ECO:0007669"/>
    <property type="project" value="TreeGrafter"/>
</dbReference>
<protein>
    <submittedName>
        <fullName evidence="4">Putative tRNA (Guanine-N(1)-)-methyltransferase, mitochondrial</fullName>
    </submittedName>
</protein>
<dbReference type="GO" id="GO:0008175">
    <property type="term" value="F:tRNA methyltransferase activity"/>
    <property type="evidence" value="ECO:0007669"/>
    <property type="project" value="TreeGrafter"/>
</dbReference>
<evidence type="ECO:0000256" key="1">
    <source>
        <dbReference type="ARBA" id="ARBA00022490"/>
    </source>
</evidence>
<name>H0ERS6_GLAL7</name>
<dbReference type="AlphaFoldDB" id="H0ERS6"/>
<keyword evidence="4" id="KW-0808">Transferase</keyword>
<evidence type="ECO:0000313" key="4">
    <source>
        <dbReference type="EMBL" id="EHK98887.1"/>
    </source>
</evidence>
<sequence>MTGLLPEDALGEVPVGFAIVGHVVINKIDDVGAASEFRTFSYEVLAGPDDMNVELSEGNCIGPFAVPAGKKGVFVWANDLNPDSYEALKDAIARNKVSTHIRPFCQDGHTFIPHAADSLLALTQTNSNIITLPAKRPRNPSSSAPLPAPKTLTLPPTISHFILNLPAIAISFLPSLIGLYASSSSLFAPHTTTKLPLVHVHCFSTKSEDNIREGREIAERISKEIGYEMRAIEGEGDVDEEGMVRITEVRDVAPKKRMFCASFRVPRDVAFRERVVKV</sequence>
<feature type="domain" description="SAM-dependent methyltransferase TRM5/TYW2-type" evidence="3">
    <location>
        <begin position="1"/>
        <end position="267"/>
    </location>
</feature>
<dbReference type="Proteomes" id="UP000005446">
    <property type="component" value="Unassembled WGS sequence"/>
</dbReference>
<proteinExistence type="predicted"/>
<dbReference type="PROSITE" id="PS51684">
    <property type="entry name" value="SAM_MT_TRM5_TYW2"/>
    <property type="match status" value="1"/>
</dbReference>
<dbReference type="PANTHER" id="PTHR23245">
    <property type="entry name" value="TRNA METHYLTRANSFERASE"/>
    <property type="match status" value="1"/>
</dbReference>
<gene>
    <name evidence="4" type="ORF">M7I_5397</name>
</gene>
<dbReference type="InterPro" id="IPR030382">
    <property type="entry name" value="MeTrfase_TRM5/TYW2"/>
</dbReference>
<keyword evidence="1" id="KW-0963">Cytoplasm</keyword>
<evidence type="ECO:0000256" key="2">
    <source>
        <dbReference type="ARBA" id="ARBA00022603"/>
    </source>
</evidence>
<evidence type="ECO:0000313" key="5">
    <source>
        <dbReference type="Proteomes" id="UP000005446"/>
    </source>
</evidence>
<keyword evidence="2 4" id="KW-0489">Methyltransferase</keyword>
<accession>H0ERS6</accession>
<dbReference type="OrthoDB" id="408788at2759"/>
<keyword evidence="5" id="KW-1185">Reference proteome</keyword>
<dbReference type="HOGENOM" id="CLU_022610_2_2_1"/>
<dbReference type="GO" id="GO:0002939">
    <property type="term" value="P:tRNA N1-guanine methylation"/>
    <property type="evidence" value="ECO:0007669"/>
    <property type="project" value="TreeGrafter"/>
</dbReference>
<dbReference type="InParanoid" id="H0ERS6"/>
<dbReference type="FunCoup" id="H0ERS6">
    <property type="interactions" value="620"/>
</dbReference>
<comment type="caution">
    <text evidence="4">The sequence shown here is derived from an EMBL/GenBank/DDBJ whole genome shotgun (WGS) entry which is preliminary data.</text>
</comment>
<dbReference type="InterPro" id="IPR029063">
    <property type="entry name" value="SAM-dependent_MTases_sf"/>
</dbReference>
<dbReference type="PANTHER" id="PTHR23245:SF36">
    <property type="entry name" value="TRNA (GUANINE(37)-N1)-METHYLTRANSFERASE"/>
    <property type="match status" value="1"/>
</dbReference>
<dbReference type="EMBL" id="AGUE01000135">
    <property type="protein sequence ID" value="EHK98887.1"/>
    <property type="molecule type" value="Genomic_DNA"/>
</dbReference>